<name>A0A517XZ98_9BACT</name>
<dbReference type="AlphaFoldDB" id="A0A517XZ98"/>
<proteinExistence type="predicted"/>
<dbReference type="OrthoDB" id="274502at2"/>
<dbReference type="EMBL" id="CP036273">
    <property type="protein sequence ID" value="QDU22788.1"/>
    <property type="molecule type" value="Genomic_DNA"/>
</dbReference>
<dbReference type="Proteomes" id="UP000319576">
    <property type="component" value="Chromosome"/>
</dbReference>
<reference evidence="1 2" key="1">
    <citation type="submission" date="2019-02" db="EMBL/GenBank/DDBJ databases">
        <title>Deep-cultivation of Planctomycetes and their phenomic and genomic characterization uncovers novel biology.</title>
        <authorList>
            <person name="Wiegand S."/>
            <person name="Jogler M."/>
            <person name="Boedeker C."/>
            <person name="Pinto D."/>
            <person name="Vollmers J."/>
            <person name="Rivas-Marin E."/>
            <person name="Kohn T."/>
            <person name="Peeters S.H."/>
            <person name="Heuer A."/>
            <person name="Rast P."/>
            <person name="Oberbeckmann S."/>
            <person name="Bunk B."/>
            <person name="Jeske O."/>
            <person name="Meyerdierks A."/>
            <person name="Storesund J.E."/>
            <person name="Kallscheuer N."/>
            <person name="Luecker S."/>
            <person name="Lage O.M."/>
            <person name="Pohl T."/>
            <person name="Merkel B.J."/>
            <person name="Hornburger P."/>
            <person name="Mueller R.-W."/>
            <person name="Bruemmer F."/>
            <person name="Labrenz M."/>
            <person name="Spormann A.M."/>
            <person name="Op den Camp H."/>
            <person name="Overmann J."/>
            <person name="Amann R."/>
            <person name="Jetten M.S.M."/>
            <person name="Mascher T."/>
            <person name="Medema M.H."/>
            <person name="Devos D.P."/>
            <person name="Kaster A.-K."/>
            <person name="Ovreas L."/>
            <person name="Rohde M."/>
            <person name="Galperin M.Y."/>
            <person name="Jogler C."/>
        </authorList>
    </citation>
    <scope>NUCLEOTIDE SEQUENCE [LARGE SCALE GENOMIC DNA]</scope>
    <source>
        <strain evidence="1 2">ETA_A1</strain>
    </source>
</reference>
<protein>
    <submittedName>
        <fullName evidence="1">Uncharacterized protein</fullName>
    </submittedName>
</protein>
<sequence>MDFCIVNAAKLMHGQHATTMLVNDHVNARLSNYGSAVKDVCVELVYPSRGKPAGTSRFETEIYRLAASCPRVTFRREQRRIDVRVLCRGVGVRRICGDGHLTRAETAVLAGTVSAALELIRPRIKPADKFDVEAFLTDARDALTGSASALRRYLA</sequence>
<organism evidence="1 2">
    <name type="scientific">Urbifossiella limnaea</name>
    <dbReference type="NCBI Taxonomy" id="2528023"/>
    <lineage>
        <taxon>Bacteria</taxon>
        <taxon>Pseudomonadati</taxon>
        <taxon>Planctomycetota</taxon>
        <taxon>Planctomycetia</taxon>
        <taxon>Gemmatales</taxon>
        <taxon>Gemmataceae</taxon>
        <taxon>Urbifossiella</taxon>
    </lineage>
</organism>
<keyword evidence="2" id="KW-1185">Reference proteome</keyword>
<evidence type="ECO:0000313" key="1">
    <source>
        <dbReference type="EMBL" id="QDU22788.1"/>
    </source>
</evidence>
<gene>
    <name evidence="1" type="ORF">ETAA1_47760</name>
</gene>
<accession>A0A517XZ98</accession>
<evidence type="ECO:0000313" key="2">
    <source>
        <dbReference type="Proteomes" id="UP000319576"/>
    </source>
</evidence>
<dbReference type="RefSeq" id="WP_145242810.1">
    <property type="nucleotide sequence ID" value="NZ_CP036273.1"/>
</dbReference>
<dbReference type="KEGG" id="uli:ETAA1_47760"/>